<name>A0A318HJS6_9MYCO</name>
<evidence type="ECO:0000313" key="3">
    <source>
        <dbReference type="Proteomes" id="UP000247781"/>
    </source>
</evidence>
<dbReference type="Pfam" id="PF13577">
    <property type="entry name" value="SnoaL_4"/>
    <property type="match status" value="1"/>
</dbReference>
<proteinExistence type="predicted"/>
<dbReference type="SUPFAM" id="SSF54427">
    <property type="entry name" value="NTF2-like"/>
    <property type="match status" value="1"/>
</dbReference>
<accession>A0A318HJS6</accession>
<sequence>MTEPDSQLLDELRIRRLIERYCALLDCGEIDELLDLFDEDCSFSMMGQAFRGRSELTTVWSRLSPTDRPATLHAVVNPVISVDGDRATAVTGWAMLDRSGPDRQTVIALAGWYFDELTRGSDGAWRFNNRRVQKLARPRQ</sequence>
<dbReference type="AlphaFoldDB" id="A0A318HJS6"/>
<comment type="caution">
    <text evidence="2">The sequence shown here is derived from an EMBL/GenBank/DDBJ whole genome shotgun (WGS) entry which is preliminary data.</text>
</comment>
<keyword evidence="3" id="KW-1185">Reference proteome</keyword>
<gene>
    <name evidence="2" type="ORF">C8E89_12716</name>
</gene>
<dbReference type="Gene3D" id="3.10.450.50">
    <property type="match status" value="1"/>
</dbReference>
<dbReference type="InterPro" id="IPR032710">
    <property type="entry name" value="NTF2-like_dom_sf"/>
</dbReference>
<organism evidence="2 3">
    <name type="scientific">Mycolicibacterium moriokaense</name>
    <dbReference type="NCBI Taxonomy" id="39691"/>
    <lineage>
        <taxon>Bacteria</taxon>
        <taxon>Bacillati</taxon>
        <taxon>Actinomycetota</taxon>
        <taxon>Actinomycetes</taxon>
        <taxon>Mycobacteriales</taxon>
        <taxon>Mycobacteriaceae</taxon>
        <taxon>Mycolicibacterium</taxon>
    </lineage>
</organism>
<evidence type="ECO:0000259" key="1">
    <source>
        <dbReference type="Pfam" id="PF13577"/>
    </source>
</evidence>
<reference evidence="2 3" key="2">
    <citation type="submission" date="2018-06" db="EMBL/GenBank/DDBJ databases">
        <title>Sequencing of bacterial isolates from soil warming experiment in Harvard Forest, Massachusetts, USA.</title>
        <authorList>
            <person name="Deangelis K.PhD."/>
        </authorList>
    </citation>
    <scope>NUCLEOTIDE SEQUENCE [LARGE SCALE GENOMIC DNA]</scope>
    <source>
        <strain evidence="2 3">GAS496</strain>
    </source>
</reference>
<protein>
    <submittedName>
        <fullName evidence="2">SnoaL-like protein</fullName>
    </submittedName>
</protein>
<evidence type="ECO:0000313" key="2">
    <source>
        <dbReference type="EMBL" id="PXX01622.1"/>
    </source>
</evidence>
<dbReference type="Proteomes" id="UP000247781">
    <property type="component" value="Unassembled WGS sequence"/>
</dbReference>
<dbReference type="RefSeq" id="WP_181428430.1">
    <property type="nucleotide sequence ID" value="NZ_QJJU01000027.1"/>
</dbReference>
<dbReference type="EMBL" id="QJJU01000027">
    <property type="protein sequence ID" value="PXX01622.1"/>
    <property type="molecule type" value="Genomic_DNA"/>
</dbReference>
<feature type="domain" description="SnoaL-like" evidence="1">
    <location>
        <begin position="7"/>
        <end position="131"/>
    </location>
</feature>
<reference evidence="3" key="1">
    <citation type="submission" date="2018-05" db="EMBL/GenBank/DDBJ databases">
        <authorList>
            <person name="Deangelis K."/>
            <person name="Huntemann M."/>
            <person name="Clum A."/>
            <person name="Pillay M."/>
            <person name="Palaniappan K."/>
            <person name="Varghese N."/>
            <person name="Mikhailova N."/>
            <person name="Stamatis D."/>
            <person name="Reddy T."/>
            <person name="Daum C."/>
            <person name="Shapiro N."/>
            <person name="Ivanova N."/>
            <person name="Kyrpides N."/>
            <person name="Woyke T."/>
        </authorList>
    </citation>
    <scope>NUCLEOTIDE SEQUENCE [LARGE SCALE GENOMIC DNA]</scope>
    <source>
        <strain evidence="3">GAS496</strain>
    </source>
</reference>
<dbReference type="InterPro" id="IPR037401">
    <property type="entry name" value="SnoaL-like"/>
</dbReference>